<dbReference type="AlphaFoldDB" id="Q98MQ7"/>
<evidence type="ECO:0000313" key="2">
    <source>
        <dbReference type="Proteomes" id="UP000000552"/>
    </source>
</evidence>
<sequence length="179" mass="20080">MFPISALIGFEKDGQWRGALALAGEAMAQTAEDNFRIEVWDREEKNLVETICRSPDSFISQAAWQAAIRRRPGMVLIHYNSRHVMEKIITPGEPKVPPQTIVDGSVHAGQDVALGDLREWHKLRAWCKNCSHHAEVKPAALIKRYGEAALFSTVERALFCTGCDRGGPVRLEIHKLPRN</sequence>
<evidence type="ECO:0000313" key="1">
    <source>
        <dbReference type="EMBL" id="BAB48056.1"/>
    </source>
</evidence>
<reference evidence="1 2" key="1">
    <citation type="journal article" date="2000" name="DNA Res.">
        <title>Complete genome structure of the nitrogen-fixing symbiotic bacterium Mesorhizobium loti.</title>
        <authorList>
            <person name="Kaneko T."/>
            <person name="Nakamura Y."/>
            <person name="Sato S."/>
            <person name="Asamizu E."/>
            <person name="Kato T."/>
            <person name="Sasamoto S."/>
            <person name="Watanabe A."/>
            <person name="Idesawa K."/>
            <person name="Ishikawa A."/>
            <person name="Kawashima K."/>
            <person name="Kimura T."/>
            <person name="Kishida Y."/>
            <person name="Kiyokawa C."/>
            <person name="Kohara M."/>
            <person name="Matsumoto M."/>
            <person name="Matsuno A."/>
            <person name="Mochizuki Y."/>
            <person name="Nakayama S."/>
            <person name="Nakazaki N."/>
            <person name="Shimpo S."/>
            <person name="Sugimoto M."/>
            <person name="Takeuchi C."/>
            <person name="Yamada M."/>
            <person name="Tabata S."/>
        </authorList>
    </citation>
    <scope>NUCLEOTIDE SEQUENCE [LARGE SCALE GENOMIC DNA]</scope>
    <source>
        <strain evidence="2">LMG 29417 / CECT 9101 / MAFF 303099</strain>
    </source>
</reference>
<proteinExistence type="predicted"/>
<dbReference type="KEGG" id="mlo:mll0476"/>
<name>Q98MQ7_RHILO</name>
<accession>Q98MQ7</accession>
<gene>
    <name evidence="1" type="ordered locus">mll0476</name>
</gene>
<dbReference type="EMBL" id="BA000012">
    <property type="protein sequence ID" value="BAB48056.1"/>
    <property type="molecule type" value="Genomic_DNA"/>
</dbReference>
<dbReference type="Proteomes" id="UP000000552">
    <property type="component" value="Chromosome"/>
</dbReference>
<dbReference type="HOGENOM" id="CLU_144118_0_0_5"/>
<organism evidence="1 2">
    <name type="scientific">Mesorhizobium japonicum (strain LMG 29417 / CECT 9101 / MAFF 303099)</name>
    <name type="common">Mesorhizobium loti (strain MAFF 303099)</name>
    <dbReference type="NCBI Taxonomy" id="266835"/>
    <lineage>
        <taxon>Bacteria</taxon>
        <taxon>Pseudomonadati</taxon>
        <taxon>Pseudomonadota</taxon>
        <taxon>Alphaproteobacteria</taxon>
        <taxon>Hyphomicrobiales</taxon>
        <taxon>Phyllobacteriaceae</taxon>
        <taxon>Mesorhizobium</taxon>
    </lineage>
</organism>
<protein>
    <submittedName>
        <fullName evidence="1">Mll0476 protein</fullName>
    </submittedName>
</protein>